<dbReference type="RefSeq" id="WP_194502594.1">
    <property type="nucleotide sequence ID" value="NZ_JADIVZ010000002.1"/>
</dbReference>
<feature type="domain" description="Pterin-binding" evidence="1">
    <location>
        <begin position="38"/>
        <end position="293"/>
    </location>
</feature>
<dbReference type="GO" id="GO:0046654">
    <property type="term" value="P:tetrahydrofolate biosynthetic process"/>
    <property type="evidence" value="ECO:0007669"/>
    <property type="project" value="TreeGrafter"/>
</dbReference>
<name>A0A930UV17_9ACTN</name>
<gene>
    <name evidence="2" type="ORF">ISG29_06685</name>
</gene>
<accession>A0A930UV17</accession>
<dbReference type="GO" id="GO:0004156">
    <property type="term" value="F:dihydropteroate synthase activity"/>
    <property type="evidence" value="ECO:0007669"/>
    <property type="project" value="UniProtKB-EC"/>
</dbReference>
<dbReference type="PANTHER" id="PTHR20941:SF1">
    <property type="entry name" value="FOLIC ACID SYNTHESIS PROTEIN FOL1"/>
    <property type="match status" value="1"/>
</dbReference>
<dbReference type="PROSITE" id="PS50972">
    <property type="entry name" value="PTERIN_BINDING"/>
    <property type="match status" value="1"/>
</dbReference>
<reference evidence="2" key="1">
    <citation type="submission" date="2020-11" db="EMBL/GenBank/DDBJ databases">
        <title>Nocardioides sp. CBS4Y-1, whole genome shotgun sequence.</title>
        <authorList>
            <person name="Tuo L."/>
        </authorList>
    </citation>
    <scope>NUCLEOTIDE SEQUENCE</scope>
    <source>
        <strain evidence="2">CBS4Y-1</strain>
    </source>
</reference>
<dbReference type="InterPro" id="IPR011005">
    <property type="entry name" value="Dihydropteroate_synth-like_sf"/>
</dbReference>
<evidence type="ECO:0000313" key="3">
    <source>
        <dbReference type="Proteomes" id="UP000656804"/>
    </source>
</evidence>
<evidence type="ECO:0000313" key="2">
    <source>
        <dbReference type="EMBL" id="MBF4161373.1"/>
    </source>
</evidence>
<protein>
    <submittedName>
        <fullName evidence="2">Dihydropteroate synthase</fullName>
        <ecNumber evidence="2">2.5.1.15</ecNumber>
    </submittedName>
</protein>
<dbReference type="Pfam" id="PF00809">
    <property type="entry name" value="Pterin_bind"/>
    <property type="match status" value="1"/>
</dbReference>
<dbReference type="AlphaFoldDB" id="A0A930UV17"/>
<organism evidence="2 3">
    <name type="scientific">Nocardioides acrostichi</name>
    <dbReference type="NCBI Taxonomy" id="2784339"/>
    <lineage>
        <taxon>Bacteria</taxon>
        <taxon>Bacillati</taxon>
        <taxon>Actinomycetota</taxon>
        <taxon>Actinomycetes</taxon>
        <taxon>Propionibacteriales</taxon>
        <taxon>Nocardioidaceae</taxon>
        <taxon>Nocardioides</taxon>
    </lineage>
</organism>
<dbReference type="SUPFAM" id="SSF51717">
    <property type="entry name" value="Dihydropteroate synthetase-like"/>
    <property type="match status" value="1"/>
</dbReference>
<keyword evidence="2" id="KW-0808">Transferase</keyword>
<keyword evidence="3" id="KW-1185">Reference proteome</keyword>
<evidence type="ECO:0000259" key="1">
    <source>
        <dbReference type="PROSITE" id="PS50972"/>
    </source>
</evidence>
<dbReference type="EMBL" id="JADIVZ010000002">
    <property type="protein sequence ID" value="MBF4161373.1"/>
    <property type="molecule type" value="Genomic_DNA"/>
</dbReference>
<proteinExistence type="predicted"/>
<dbReference type="InterPro" id="IPR045031">
    <property type="entry name" value="DHP_synth-like"/>
</dbReference>
<dbReference type="InterPro" id="IPR000489">
    <property type="entry name" value="Pterin-binding_dom"/>
</dbReference>
<dbReference type="PANTHER" id="PTHR20941">
    <property type="entry name" value="FOLATE SYNTHESIS PROTEINS"/>
    <property type="match status" value="1"/>
</dbReference>
<dbReference type="Proteomes" id="UP000656804">
    <property type="component" value="Unassembled WGS sequence"/>
</dbReference>
<dbReference type="Gene3D" id="3.20.20.20">
    <property type="entry name" value="Dihydropteroate synthase-like"/>
    <property type="match status" value="1"/>
</dbReference>
<sequence length="306" mass="32879">MIDLRALAALVAEHGDRLDDPVATLRVGGRDLDTDARPALMGVLNLSQDSWYRESVVAGREDAVRRGRVMQIQGADVIDVGAESVQSHAARVEADAQTEQLVPVVEGLVEAGVPVSVESYHPSTVEACLRAGASVVNLTGSGTDEEMFGLAGQYGATVVLCHVVGTHARDLADAASADVRADPLPAMLEQFERRLAHARELGVPSLAVDPGIGFGFGWISDRRERFRYQSTVLLHAFRLRTLGVPVCNVLPAAMDLFADEVRTAEGFFSVLAHLGRTGLYRTHEVPKVKAVLDAMHELPVFPEAGE</sequence>
<comment type="caution">
    <text evidence="2">The sequence shown here is derived from an EMBL/GenBank/DDBJ whole genome shotgun (WGS) entry which is preliminary data.</text>
</comment>
<dbReference type="EC" id="2.5.1.15" evidence="2"/>